<dbReference type="AlphaFoldDB" id="A0AA42CKA7"/>
<feature type="domain" description="ABC transporter substrate-binding protein PnrA-like" evidence="3">
    <location>
        <begin position="33"/>
        <end position="293"/>
    </location>
</feature>
<dbReference type="GO" id="GO:0005886">
    <property type="term" value="C:plasma membrane"/>
    <property type="evidence" value="ECO:0007669"/>
    <property type="project" value="InterPro"/>
</dbReference>
<dbReference type="PROSITE" id="PS51318">
    <property type="entry name" value="TAT"/>
    <property type="match status" value="1"/>
</dbReference>
<protein>
    <submittedName>
        <fullName evidence="4">BMP family ABC transporter substrate-binding protein</fullName>
    </submittedName>
</protein>
<proteinExistence type="predicted"/>
<feature type="chain" id="PRO_5041343512" evidence="2">
    <location>
        <begin position="20"/>
        <end position="358"/>
    </location>
</feature>
<dbReference type="Gene3D" id="3.40.50.2300">
    <property type="match status" value="2"/>
</dbReference>
<reference evidence="4" key="1">
    <citation type="submission" date="2022-05" db="EMBL/GenBank/DDBJ databases">
        <authorList>
            <person name="Pankratov T."/>
        </authorList>
    </citation>
    <scope>NUCLEOTIDE SEQUENCE</scope>
    <source>
        <strain evidence="4">BP6-180914</strain>
    </source>
</reference>
<comment type="caution">
    <text evidence="4">The sequence shown here is derived from an EMBL/GenBank/DDBJ whole genome shotgun (WGS) entry which is preliminary data.</text>
</comment>
<accession>A0AA42CKA7</accession>
<evidence type="ECO:0000256" key="1">
    <source>
        <dbReference type="ARBA" id="ARBA00022729"/>
    </source>
</evidence>
<keyword evidence="5" id="KW-1185">Reference proteome</keyword>
<keyword evidence="1 2" id="KW-0732">Signal</keyword>
<dbReference type="EMBL" id="JAMOIM010000008">
    <property type="protein sequence ID" value="MCW6509031.1"/>
    <property type="molecule type" value="Genomic_DNA"/>
</dbReference>
<dbReference type="PANTHER" id="PTHR43208">
    <property type="entry name" value="ABC TRANSPORTER SUBSTRATE-BINDING PROTEIN"/>
    <property type="match status" value="1"/>
</dbReference>
<dbReference type="Pfam" id="PF02608">
    <property type="entry name" value="Bmp"/>
    <property type="match status" value="1"/>
</dbReference>
<dbReference type="InterPro" id="IPR006311">
    <property type="entry name" value="TAT_signal"/>
</dbReference>
<dbReference type="PANTHER" id="PTHR43208:SF1">
    <property type="entry name" value="ABC TRANSPORTER SUBSTRATE-BINDING PROTEIN"/>
    <property type="match status" value="1"/>
</dbReference>
<evidence type="ECO:0000256" key="2">
    <source>
        <dbReference type="SAM" id="SignalP"/>
    </source>
</evidence>
<dbReference type="InterPro" id="IPR052910">
    <property type="entry name" value="ABC-Purine-Binding"/>
</dbReference>
<evidence type="ECO:0000313" key="5">
    <source>
        <dbReference type="Proteomes" id="UP001165667"/>
    </source>
</evidence>
<sequence length="358" mass="38145">MTILIPRRTFLVGSATAAAAMTVGQEARAAGPVKAAWVYVGPVGDFGWSYQHDLGRKAVEAALGDKVKTSFVEKVAEGPDSERVIRQLAGVNDIVFTTSFGFMNPTERVAKQFPKVKFEQATGYKTGANFAEYNARFYQGRTVAGTLAGLLSKKGVAGYVGSVPIPEVVMGINAFTIAARKINPNFQTKVIWVNAWFDPGKEADAAKSLIDQGADFINQHTDSPAVVQTAEARGVMAVGEASNMQNFGPKAQVTSNMDDWGPYYIERIKAVIDGTWKSQSVWLGMKEGAVAMAPYGPAVTPEAAAAADKVKAAIIAGTLDPFAGPIKNQKGELKVAAGQTIADADLQKMDWYVEGVQA</sequence>
<dbReference type="InterPro" id="IPR003760">
    <property type="entry name" value="PnrA-like"/>
</dbReference>
<dbReference type="CDD" id="cd19963">
    <property type="entry name" value="PBP1_BMP-like"/>
    <property type="match status" value="1"/>
</dbReference>
<name>A0AA42CKA7_9HYPH</name>
<organism evidence="4 5">
    <name type="scientific">Lichenifustis flavocetrariae</name>
    <dbReference type="NCBI Taxonomy" id="2949735"/>
    <lineage>
        <taxon>Bacteria</taxon>
        <taxon>Pseudomonadati</taxon>
        <taxon>Pseudomonadota</taxon>
        <taxon>Alphaproteobacteria</taxon>
        <taxon>Hyphomicrobiales</taxon>
        <taxon>Lichenihabitantaceae</taxon>
        <taxon>Lichenifustis</taxon>
    </lineage>
</organism>
<feature type="signal peptide" evidence="2">
    <location>
        <begin position="1"/>
        <end position="19"/>
    </location>
</feature>
<evidence type="ECO:0000313" key="4">
    <source>
        <dbReference type="EMBL" id="MCW6509031.1"/>
    </source>
</evidence>
<gene>
    <name evidence="4" type="ORF">M8523_13465</name>
</gene>
<dbReference type="RefSeq" id="WP_282585399.1">
    <property type="nucleotide sequence ID" value="NZ_JAMOIM010000008.1"/>
</dbReference>
<evidence type="ECO:0000259" key="3">
    <source>
        <dbReference type="Pfam" id="PF02608"/>
    </source>
</evidence>
<dbReference type="Proteomes" id="UP001165667">
    <property type="component" value="Unassembled WGS sequence"/>
</dbReference>